<evidence type="ECO:0000256" key="4">
    <source>
        <dbReference type="ARBA" id="ARBA00023295"/>
    </source>
</evidence>
<name>A0A3N4R1H0_9ACTN</name>
<dbReference type="InterPro" id="IPR003961">
    <property type="entry name" value="FN3_dom"/>
</dbReference>
<feature type="domain" description="Fibronectin type-III" evidence="7">
    <location>
        <begin position="267"/>
        <end position="352"/>
    </location>
</feature>
<feature type="domain" description="Fibronectin type-III" evidence="7">
    <location>
        <begin position="174"/>
        <end position="259"/>
    </location>
</feature>
<dbReference type="Gene3D" id="2.60.40.10">
    <property type="entry name" value="Immunoglobulins"/>
    <property type="match status" value="2"/>
</dbReference>
<dbReference type="GO" id="GO:0000272">
    <property type="term" value="P:polysaccharide catabolic process"/>
    <property type="evidence" value="ECO:0007669"/>
    <property type="project" value="UniProtKB-KW"/>
</dbReference>
<dbReference type="PROSITE" id="PS51910">
    <property type="entry name" value="GH18_2"/>
    <property type="match status" value="1"/>
</dbReference>
<keyword evidence="1 6" id="KW-0732">Signal</keyword>
<organism evidence="9 10">
    <name type="scientific">Kitasatospora cineracea</name>
    <dbReference type="NCBI Taxonomy" id="88074"/>
    <lineage>
        <taxon>Bacteria</taxon>
        <taxon>Bacillati</taxon>
        <taxon>Actinomycetota</taxon>
        <taxon>Actinomycetes</taxon>
        <taxon>Kitasatosporales</taxon>
        <taxon>Streptomycetaceae</taxon>
        <taxon>Kitasatospora</taxon>
    </lineage>
</organism>
<evidence type="ECO:0000256" key="3">
    <source>
        <dbReference type="ARBA" id="ARBA00023277"/>
    </source>
</evidence>
<dbReference type="FunFam" id="2.60.40.10:FF:001114">
    <property type="entry name" value="Chitinase A1"/>
    <property type="match status" value="1"/>
</dbReference>
<keyword evidence="4" id="KW-0326">Glycosidase</keyword>
<dbReference type="InterPro" id="IPR013783">
    <property type="entry name" value="Ig-like_fold"/>
</dbReference>
<dbReference type="Pfam" id="PF02018">
    <property type="entry name" value="CBM_4_9"/>
    <property type="match status" value="1"/>
</dbReference>
<dbReference type="InterPro" id="IPR017853">
    <property type="entry name" value="GH"/>
</dbReference>
<dbReference type="RefSeq" id="WP_123821818.1">
    <property type="nucleotide sequence ID" value="NZ_RKQG01000007.1"/>
</dbReference>
<dbReference type="SUPFAM" id="SSF49265">
    <property type="entry name" value="Fibronectin type III"/>
    <property type="match status" value="1"/>
</dbReference>
<dbReference type="CDD" id="cd06543">
    <property type="entry name" value="GH18_PF-ChiA-like"/>
    <property type="match status" value="1"/>
</dbReference>
<dbReference type="PROSITE" id="PS50853">
    <property type="entry name" value="FN3"/>
    <property type="match status" value="2"/>
</dbReference>
<dbReference type="GO" id="GO:0016798">
    <property type="term" value="F:hydrolase activity, acting on glycosyl bonds"/>
    <property type="evidence" value="ECO:0007669"/>
    <property type="project" value="UniProtKB-KW"/>
</dbReference>
<evidence type="ECO:0000256" key="5">
    <source>
        <dbReference type="ARBA" id="ARBA00023326"/>
    </source>
</evidence>
<dbReference type="AlphaFoldDB" id="A0A3N4R1H0"/>
<evidence type="ECO:0000259" key="7">
    <source>
        <dbReference type="PROSITE" id="PS50853"/>
    </source>
</evidence>
<dbReference type="PANTHER" id="PTHR42976">
    <property type="entry name" value="BIFUNCTIONAL CHITINASE/LYSOZYME-RELATED"/>
    <property type="match status" value="1"/>
</dbReference>
<dbReference type="SUPFAM" id="SSF49785">
    <property type="entry name" value="Galactose-binding domain-like"/>
    <property type="match status" value="1"/>
</dbReference>
<dbReference type="Pfam" id="PF00041">
    <property type="entry name" value="fn3"/>
    <property type="match status" value="2"/>
</dbReference>
<dbReference type="Proteomes" id="UP000266906">
    <property type="component" value="Unassembled WGS sequence"/>
</dbReference>
<evidence type="ECO:0000256" key="1">
    <source>
        <dbReference type="ARBA" id="ARBA00022729"/>
    </source>
</evidence>
<dbReference type="InterPro" id="IPR001223">
    <property type="entry name" value="Glyco_hydro18_cat"/>
</dbReference>
<dbReference type="EMBL" id="RKQG01000007">
    <property type="protein sequence ID" value="RPE26416.1"/>
    <property type="molecule type" value="Genomic_DNA"/>
</dbReference>
<dbReference type="InterPro" id="IPR036116">
    <property type="entry name" value="FN3_sf"/>
</dbReference>
<sequence>MHAPNRRATAVGAAALLLATAAVAAVPSSASAANILTNPGFETGTLSGWSCSGGLGSVVSTPVHGGSKALAGAVSASDNAKCTQTVAVQPNTTYSLSSWVRGNYVYLGVTGGTSTWTPAAADWKQLTVSFTTGAAQTSAEVYLNGWFGQGTYYADDISLDGPGGGTPDTQAPTAPGNLTATSTAATQVSLSWGASTDNVGVTGYDVYRNGTLATTVTGTTATVTGLSAGTAYTFTVKAHDAAGNASAASNSVAVTTPSGGDQQAPTAPGNLAATATAATQVSLSWGASSDNVGVTAYDVYRNGALATTVTGTTATVTGLTASTAYTFTVKARDAAGNTSTASNSLAVTTPSDGGGTPGTFKQAAPYLYNGWGNPPAASTVMNATGIKWFTLAFVLAQNGCNPTWDSQRPLLNGVDQQTINAVRAAGGDVVPSFGGWSGNKLGPNCADATALAGAYQKVIDAYKLKAIDIDIENTDEFENYTVQDRILNALKIVKQKNPGIRTIVTFGTAISGPTAPGNRLIEQSKAIGADIDVFTIMPFDFGNASTDMYAATVSAATGLKNKLKSVYGWDDATAYSHLGISGMNGLSDNNETTSIANWTAIRDWANTNHIARLAFWSVNRDRGCAGGGLQETCSGIAQSDWQFTSITAGFTG</sequence>
<feature type="chain" id="PRO_5039145252" evidence="6">
    <location>
        <begin position="25"/>
        <end position="652"/>
    </location>
</feature>
<keyword evidence="2" id="KW-0378">Hydrolase</keyword>
<evidence type="ECO:0000256" key="2">
    <source>
        <dbReference type="ARBA" id="ARBA00022801"/>
    </source>
</evidence>
<dbReference type="InterPro" id="IPR008979">
    <property type="entry name" value="Galactose-bd-like_sf"/>
</dbReference>
<evidence type="ECO:0000259" key="8">
    <source>
        <dbReference type="PROSITE" id="PS51910"/>
    </source>
</evidence>
<dbReference type="InterPro" id="IPR003305">
    <property type="entry name" value="CenC_carb-bd"/>
</dbReference>
<keyword evidence="10" id="KW-1185">Reference proteome</keyword>
<protein>
    <submittedName>
        <fullName evidence="9">Chitodextrinase</fullName>
    </submittedName>
</protein>
<dbReference type="InterPro" id="IPR052750">
    <property type="entry name" value="GH18_Chitinase"/>
</dbReference>
<keyword evidence="3" id="KW-0119">Carbohydrate metabolism</keyword>
<evidence type="ECO:0000256" key="6">
    <source>
        <dbReference type="SAM" id="SignalP"/>
    </source>
</evidence>
<comment type="caution">
    <text evidence="9">The sequence shown here is derived from an EMBL/GenBank/DDBJ whole genome shotgun (WGS) entry which is preliminary data.</text>
</comment>
<evidence type="ECO:0000313" key="10">
    <source>
        <dbReference type="Proteomes" id="UP000266906"/>
    </source>
</evidence>
<reference evidence="9 10" key="1">
    <citation type="submission" date="2018-11" db="EMBL/GenBank/DDBJ databases">
        <title>Sequencing the genomes of 1000 actinobacteria strains.</title>
        <authorList>
            <person name="Klenk H.-P."/>
        </authorList>
    </citation>
    <scope>NUCLEOTIDE SEQUENCE [LARGE SCALE GENOMIC DNA]</scope>
    <source>
        <strain evidence="9 10">DSM 44781</strain>
    </source>
</reference>
<dbReference type="CDD" id="cd00063">
    <property type="entry name" value="FN3"/>
    <property type="match status" value="2"/>
</dbReference>
<dbReference type="SUPFAM" id="SSF51445">
    <property type="entry name" value="(Trans)glycosidases"/>
    <property type="match status" value="1"/>
</dbReference>
<evidence type="ECO:0000313" key="9">
    <source>
        <dbReference type="EMBL" id="RPE26416.1"/>
    </source>
</evidence>
<dbReference type="Gene3D" id="3.20.20.80">
    <property type="entry name" value="Glycosidases"/>
    <property type="match status" value="1"/>
</dbReference>
<dbReference type="Gene3D" id="2.60.120.260">
    <property type="entry name" value="Galactose-binding domain-like"/>
    <property type="match status" value="1"/>
</dbReference>
<accession>A0A3N4R1H0</accession>
<dbReference type="PANTHER" id="PTHR42976:SF1">
    <property type="entry name" value="GH18 DOMAIN-CONTAINING PROTEIN-RELATED"/>
    <property type="match status" value="1"/>
</dbReference>
<gene>
    <name evidence="9" type="ORF">EDD38_7732</name>
</gene>
<feature type="signal peptide" evidence="6">
    <location>
        <begin position="1"/>
        <end position="24"/>
    </location>
</feature>
<feature type="domain" description="GH18" evidence="8">
    <location>
        <begin position="360"/>
        <end position="652"/>
    </location>
</feature>
<dbReference type="SMART" id="SM00060">
    <property type="entry name" value="FN3"/>
    <property type="match status" value="2"/>
</dbReference>
<proteinExistence type="predicted"/>
<keyword evidence="5" id="KW-0624">Polysaccharide degradation</keyword>